<organism evidence="1 2">
    <name type="scientific">Paraburkholderia silviterrae</name>
    <dbReference type="NCBI Taxonomy" id="2528715"/>
    <lineage>
        <taxon>Bacteria</taxon>
        <taxon>Pseudomonadati</taxon>
        <taxon>Pseudomonadota</taxon>
        <taxon>Betaproteobacteria</taxon>
        <taxon>Burkholderiales</taxon>
        <taxon>Burkholderiaceae</taxon>
        <taxon>Paraburkholderia</taxon>
    </lineage>
</organism>
<dbReference type="AlphaFoldDB" id="A0A4R5MDY9"/>
<gene>
    <name evidence="1" type="ORF">EYW47_05690</name>
</gene>
<dbReference type="Proteomes" id="UP000295722">
    <property type="component" value="Unassembled WGS sequence"/>
</dbReference>
<accession>A0A4R5MDY9</accession>
<dbReference type="RefSeq" id="WP_133193893.1">
    <property type="nucleotide sequence ID" value="NZ_JBHUCW010000006.1"/>
</dbReference>
<sequence>MAEATQYMFTHREVVTALLKKQNIHEGIWALAVNLGFGVVNVGPSQDDINPTAMVPIMGIGIQKSDSLNALSVDAAEVNPLTE</sequence>
<evidence type="ECO:0000313" key="2">
    <source>
        <dbReference type="Proteomes" id="UP000295722"/>
    </source>
</evidence>
<keyword evidence="2" id="KW-1185">Reference proteome</keyword>
<protein>
    <submittedName>
        <fullName evidence="1">Uncharacterized protein</fullName>
    </submittedName>
</protein>
<dbReference type="EMBL" id="SMRP01000002">
    <property type="protein sequence ID" value="TDG25330.1"/>
    <property type="molecule type" value="Genomic_DNA"/>
</dbReference>
<name>A0A4R5MDY9_9BURK</name>
<dbReference type="OrthoDB" id="9095855at2"/>
<reference evidence="1 2" key="1">
    <citation type="submission" date="2019-03" db="EMBL/GenBank/DDBJ databases">
        <title>Paraburkholderia sp. 4M-K11, isolated from subtropical forest soil.</title>
        <authorList>
            <person name="Gao Z.-H."/>
            <person name="Qiu L.-H."/>
        </authorList>
    </citation>
    <scope>NUCLEOTIDE SEQUENCE [LARGE SCALE GENOMIC DNA]</scope>
    <source>
        <strain evidence="1 2">4M-K11</strain>
    </source>
</reference>
<comment type="caution">
    <text evidence="1">The sequence shown here is derived from an EMBL/GenBank/DDBJ whole genome shotgun (WGS) entry which is preliminary data.</text>
</comment>
<evidence type="ECO:0000313" key="1">
    <source>
        <dbReference type="EMBL" id="TDG25330.1"/>
    </source>
</evidence>
<proteinExistence type="predicted"/>